<proteinExistence type="predicted"/>
<dbReference type="CDD" id="cd07505">
    <property type="entry name" value="HAD_BPGM-like"/>
    <property type="match status" value="1"/>
</dbReference>
<sequence>MYLRADLEPQAHTVPASPAAPELKAALWDMDGTLVDTEPYWIAAEIELVTSHGGHWDEQLATSMVGNALETSAEIFQGMGVRLSVREIVDQLSNSVIASVRRKLPWRPGARELLAELDGRGVRCALVTMSERPLAQEIVNALDAPYFEFMVTGDQVARGKPHPEPYLTAIDLLREADPTLTAAHCVALEDSIPGVASAMAANVATIAIPHVVQLPADARRTMWGTLAGRTYDDVAAVLAARGGPAGGSL</sequence>
<reference evidence="1 2" key="1">
    <citation type="submission" date="2020-02" db="EMBL/GenBank/DDBJ databases">
        <title>Genome sequence of strain AETb3-4.</title>
        <authorList>
            <person name="Gao J."/>
            <person name="Zhang X."/>
        </authorList>
    </citation>
    <scope>NUCLEOTIDE SEQUENCE [LARGE SCALE GENOMIC DNA]</scope>
    <source>
        <strain evidence="1 2">AETb3-4</strain>
    </source>
</reference>
<dbReference type="SFLD" id="SFLDG01129">
    <property type="entry name" value="C1.5:_HAD__Beta-PGM__Phosphata"/>
    <property type="match status" value="1"/>
</dbReference>
<dbReference type="RefSeq" id="WP_176635747.1">
    <property type="nucleotide sequence ID" value="NZ_JAAMFM010000023.1"/>
</dbReference>
<dbReference type="NCBIfam" id="TIGR01509">
    <property type="entry name" value="HAD-SF-IA-v3"/>
    <property type="match status" value="1"/>
</dbReference>
<dbReference type="InterPro" id="IPR023198">
    <property type="entry name" value="PGP-like_dom2"/>
</dbReference>
<dbReference type="EMBL" id="JAAMFM010000023">
    <property type="protein sequence ID" value="NVM96029.1"/>
    <property type="molecule type" value="Genomic_DNA"/>
</dbReference>
<dbReference type="PANTHER" id="PTHR18901:SF38">
    <property type="entry name" value="PSEUDOURIDINE-5'-PHOSPHATASE"/>
    <property type="match status" value="1"/>
</dbReference>
<dbReference type="Gene3D" id="3.40.50.1000">
    <property type="entry name" value="HAD superfamily/HAD-like"/>
    <property type="match status" value="1"/>
</dbReference>
<evidence type="ECO:0000313" key="2">
    <source>
        <dbReference type="Proteomes" id="UP000543556"/>
    </source>
</evidence>
<accession>A0A7Y7IIC8</accession>
<name>A0A7Y7IIC8_9MICC</name>
<comment type="caution">
    <text evidence="1">The sequence shown here is derived from an EMBL/GenBank/DDBJ whole genome shotgun (WGS) entry which is preliminary data.</text>
</comment>
<dbReference type="SUPFAM" id="SSF56784">
    <property type="entry name" value="HAD-like"/>
    <property type="match status" value="1"/>
</dbReference>
<dbReference type="PANTHER" id="PTHR18901">
    <property type="entry name" value="2-DEOXYGLUCOSE-6-PHOSPHATE PHOSPHATASE 2"/>
    <property type="match status" value="1"/>
</dbReference>
<dbReference type="Gene3D" id="1.10.150.240">
    <property type="entry name" value="Putative phosphatase, domain 2"/>
    <property type="match status" value="1"/>
</dbReference>
<dbReference type="PRINTS" id="PR00413">
    <property type="entry name" value="HADHALOGNASE"/>
</dbReference>
<dbReference type="InterPro" id="IPR036412">
    <property type="entry name" value="HAD-like_sf"/>
</dbReference>
<dbReference type="Pfam" id="PF13419">
    <property type="entry name" value="HAD_2"/>
    <property type="match status" value="1"/>
</dbReference>
<dbReference type="AlphaFoldDB" id="A0A7Y7IIC8"/>
<keyword evidence="2" id="KW-1185">Reference proteome</keyword>
<dbReference type="InterPro" id="IPR006439">
    <property type="entry name" value="HAD-SF_hydro_IA"/>
</dbReference>
<protein>
    <submittedName>
        <fullName evidence="1">HAD family phosphatase</fullName>
    </submittedName>
</protein>
<evidence type="ECO:0000313" key="1">
    <source>
        <dbReference type="EMBL" id="NVM96029.1"/>
    </source>
</evidence>
<dbReference type="InterPro" id="IPR041492">
    <property type="entry name" value="HAD_2"/>
</dbReference>
<gene>
    <name evidence="1" type="ORF">G6034_14175</name>
</gene>
<dbReference type="SFLD" id="SFLDS00003">
    <property type="entry name" value="Haloacid_Dehalogenase"/>
    <property type="match status" value="1"/>
</dbReference>
<dbReference type="InterPro" id="IPR023214">
    <property type="entry name" value="HAD_sf"/>
</dbReference>
<dbReference type="Proteomes" id="UP000543556">
    <property type="component" value="Unassembled WGS sequence"/>
</dbReference>
<organism evidence="1 2">
    <name type="scientific">Arthrobacter wenxiniae</name>
    <dbReference type="NCBI Taxonomy" id="2713570"/>
    <lineage>
        <taxon>Bacteria</taxon>
        <taxon>Bacillati</taxon>
        <taxon>Actinomycetota</taxon>
        <taxon>Actinomycetes</taxon>
        <taxon>Micrococcales</taxon>
        <taxon>Micrococcaceae</taxon>
        <taxon>Arthrobacter</taxon>
    </lineage>
</organism>